<feature type="region of interest" description="Disordered" evidence="1">
    <location>
        <begin position="417"/>
        <end position="474"/>
    </location>
</feature>
<dbReference type="Proteomes" id="UP001362999">
    <property type="component" value="Unassembled WGS sequence"/>
</dbReference>
<dbReference type="InterPro" id="IPR032675">
    <property type="entry name" value="LRR_dom_sf"/>
</dbReference>
<comment type="caution">
    <text evidence="2">The sequence shown here is derived from an EMBL/GenBank/DDBJ whole genome shotgun (WGS) entry which is preliminary data.</text>
</comment>
<evidence type="ECO:0000313" key="3">
    <source>
        <dbReference type="Proteomes" id="UP001362999"/>
    </source>
</evidence>
<accession>A0AAV9ZUR1</accession>
<organism evidence="2 3">
    <name type="scientific">Favolaschia claudopus</name>
    <dbReference type="NCBI Taxonomy" id="2862362"/>
    <lineage>
        <taxon>Eukaryota</taxon>
        <taxon>Fungi</taxon>
        <taxon>Dikarya</taxon>
        <taxon>Basidiomycota</taxon>
        <taxon>Agaricomycotina</taxon>
        <taxon>Agaricomycetes</taxon>
        <taxon>Agaricomycetidae</taxon>
        <taxon>Agaricales</taxon>
        <taxon>Marasmiineae</taxon>
        <taxon>Mycenaceae</taxon>
        <taxon>Favolaschia</taxon>
    </lineage>
</organism>
<proteinExistence type="predicted"/>
<sequence>MDTEGVDHLVSEMKPPLHNLRQPHDTSHTKIQTSTEIFKEGEFSSRIPEELLLRIFRDALPPSWTAYFGRTRPPFPRAVWSCDLETKLTLIQVCKRWHRIGLEFLYESVSLKSIGQLAVFSLTLENSPHVGSLVQRLEICYWVPRGYHTLHDTELAKTLQHCSRLKYLAFSPQVASNPPFEIFLPKFPPIPKNLDPWTITHFDICDDVPYHSIIPVLLHLSSTLQSLSIALPTEYGPDHVMITFPRVHSLRLSIARESIQPGAYWAFPYLQQLLLSPSPCLRTEWPFSSAATAFLGKYGRTLRTLCLGKANDNHTLKELLAHCPMLQYLTLAEHWLPPQAYCCHEKLQSLDVYSDSSYRDPSHWPTMFPSLRSSRRVDISHDLYPSLPAVQGSDTQLDYSLPARSYLEFLLAEGDDTEVNEDSDYQSDEDLDESGDTDTSNFGSDSEGDSDLTRAIEMIDPPRAGGAGDEDWEIEREEAIEIFRRLVRRE</sequence>
<reference evidence="2 3" key="1">
    <citation type="journal article" date="2024" name="J Genomics">
        <title>Draft genome sequencing and assembly of Favolaschia claudopus CIRM-BRFM 2984 isolated from oak limbs.</title>
        <authorList>
            <person name="Navarro D."/>
            <person name="Drula E."/>
            <person name="Chaduli D."/>
            <person name="Cazenave R."/>
            <person name="Ahrendt S."/>
            <person name="Wang J."/>
            <person name="Lipzen A."/>
            <person name="Daum C."/>
            <person name="Barry K."/>
            <person name="Grigoriev I.V."/>
            <person name="Favel A."/>
            <person name="Rosso M.N."/>
            <person name="Martin F."/>
        </authorList>
    </citation>
    <scope>NUCLEOTIDE SEQUENCE [LARGE SCALE GENOMIC DNA]</scope>
    <source>
        <strain evidence="2 3">CIRM-BRFM 2984</strain>
    </source>
</reference>
<feature type="compositionally biased region" description="Acidic residues" evidence="1">
    <location>
        <begin position="417"/>
        <end position="436"/>
    </location>
</feature>
<dbReference type="AlphaFoldDB" id="A0AAV9ZUR1"/>
<dbReference type="EMBL" id="JAWWNJ010000108">
    <property type="protein sequence ID" value="KAK6992674.1"/>
    <property type="molecule type" value="Genomic_DNA"/>
</dbReference>
<dbReference type="SUPFAM" id="SSF52047">
    <property type="entry name" value="RNI-like"/>
    <property type="match status" value="1"/>
</dbReference>
<evidence type="ECO:0000256" key="1">
    <source>
        <dbReference type="SAM" id="MobiDB-lite"/>
    </source>
</evidence>
<name>A0AAV9ZUR1_9AGAR</name>
<evidence type="ECO:0000313" key="2">
    <source>
        <dbReference type="EMBL" id="KAK6992674.1"/>
    </source>
</evidence>
<dbReference type="Gene3D" id="3.80.10.10">
    <property type="entry name" value="Ribonuclease Inhibitor"/>
    <property type="match status" value="1"/>
</dbReference>
<keyword evidence="3" id="KW-1185">Reference proteome</keyword>
<gene>
    <name evidence="2" type="ORF">R3P38DRAFT_3330764</name>
</gene>
<protein>
    <recommendedName>
        <fullName evidence="4">F-box domain-containing protein</fullName>
    </recommendedName>
</protein>
<evidence type="ECO:0008006" key="4">
    <source>
        <dbReference type="Google" id="ProtNLM"/>
    </source>
</evidence>